<dbReference type="PANTHER" id="PTHR44846:SF17">
    <property type="entry name" value="GNTR-FAMILY TRANSCRIPTIONAL REGULATOR"/>
    <property type="match status" value="1"/>
</dbReference>
<dbReference type="PROSITE" id="PS50949">
    <property type="entry name" value="HTH_GNTR"/>
    <property type="match status" value="1"/>
</dbReference>
<proteinExistence type="predicted"/>
<gene>
    <name evidence="5" type="ORF">RHODO2019_18810</name>
</gene>
<protein>
    <submittedName>
        <fullName evidence="5">GntR family transcriptional regulator</fullName>
    </submittedName>
</protein>
<name>A0ABY6P5J1_9NOCA</name>
<dbReference type="Pfam" id="PF07702">
    <property type="entry name" value="UTRA"/>
    <property type="match status" value="1"/>
</dbReference>
<evidence type="ECO:0000256" key="3">
    <source>
        <dbReference type="ARBA" id="ARBA00023163"/>
    </source>
</evidence>
<keyword evidence="6" id="KW-1185">Reference proteome</keyword>
<dbReference type="SMART" id="SM00866">
    <property type="entry name" value="UTRA"/>
    <property type="match status" value="1"/>
</dbReference>
<feature type="domain" description="HTH gntR-type" evidence="4">
    <location>
        <begin position="16"/>
        <end position="82"/>
    </location>
</feature>
<sequence>MTRSTTPAPLDRTSPLPLWAQLLDELRRRLRAGAFGEAFPGELELVTDYGVSRHTVREALRRLRDEGVLDSSRGRGTRVRRTAIEQPLGSIYSLFRQVESQGMTQESIVLDQGRVENSDAATALGLAEDAELFHLERIRCADGAPLAHDQVWLPWELGSALMEADFTHAALYDELATRCAVRITQGREQISAVVPTPAQRTQLAVPRGSACFAIERTGSTTRTPVEHRRSLIRADVFSLLAEWSPRGYSLNSATSRHG</sequence>
<dbReference type="InterPro" id="IPR028978">
    <property type="entry name" value="Chorismate_lyase_/UTRA_dom_sf"/>
</dbReference>
<dbReference type="Proteomes" id="UP001164965">
    <property type="component" value="Plasmid unnamed2"/>
</dbReference>
<dbReference type="Gene3D" id="3.40.1410.10">
    <property type="entry name" value="Chorismate lyase-like"/>
    <property type="match status" value="1"/>
</dbReference>
<dbReference type="InterPro" id="IPR036390">
    <property type="entry name" value="WH_DNA-bd_sf"/>
</dbReference>
<dbReference type="InterPro" id="IPR011663">
    <property type="entry name" value="UTRA"/>
</dbReference>
<dbReference type="InterPro" id="IPR050679">
    <property type="entry name" value="Bact_HTH_transcr_reg"/>
</dbReference>
<dbReference type="EMBL" id="CP110617">
    <property type="protein sequence ID" value="UZJ26940.1"/>
    <property type="molecule type" value="Genomic_DNA"/>
</dbReference>
<dbReference type="Pfam" id="PF00392">
    <property type="entry name" value="GntR"/>
    <property type="match status" value="1"/>
</dbReference>
<keyword evidence="2" id="KW-0238">DNA-binding</keyword>
<reference evidence="5" key="1">
    <citation type="submission" date="2022-10" db="EMBL/GenBank/DDBJ databases">
        <title>Rhodococcus sp.75.</title>
        <authorList>
            <person name="Sun M."/>
        </authorList>
    </citation>
    <scope>NUCLEOTIDE SEQUENCE</scope>
    <source>
        <strain evidence="5">75</strain>
        <plasmid evidence="5">unnamed2</plasmid>
    </source>
</reference>
<evidence type="ECO:0000256" key="2">
    <source>
        <dbReference type="ARBA" id="ARBA00023125"/>
    </source>
</evidence>
<organism evidence="5 6">
    <name type="scientific">Rhodococcus antarcticus</name>
    <dbReference type="NCBI Taxonomy" id="2987751"/>
    <lineage>
        <taxon>Bacteria</taxon>
        <taxon>Bacillati</taxon>
        <taxon>Actinomycetota</taxon>
        <taxon>Actinomycetes</taxon>
        <taxon>Mycobacteriales</taxon>
        <taxon>Nocardiaceae</taxon>
        <taxon>Rhodococcus</taxon>
    </lineage>
</organism>
<dbReference type="InterPro" id="IPR000524">
    <property type="entry name" value="Tscrpt_reg_HTH_GntR"/>
</dbReference>
<evidence type="ECO:0000259" key="4">
    <source>
        <dbReference type="PROSITE" id="PS50949"/>
    </source>
</evidence>
<dbReference type="Gene3D" id="1.10.10.10">
    <property type="entry name" value="Winged helix-like DNA-binding domain superfamily/Winged helix DNA-binding domain"/>
    <property type="match status" value="1"/>
</dbReference>
<keyword evidence="1" id="KW-0805">Transcription regulation</keyword>
<dbReference type="RefSeq" id="WP_265385044.1">
    <property type="nucleotide sequence ID" value="NZ_CP110617.1"/>
</dbReference>
<evidence type="ECO:0000313" key="5">
    <source>
        <dbReference type="EMBL" id="UZJ26940.1"/>
    </source>
</evidence>
<dbReference type="PANTHER" id="PTHR44846">
    <property type="entry name" value="MANNOSYL-D-GLYCERATE TRANSPORT/METABOLISM SYSTEM REPRESSOR MNGR-RELATED"/>
    <property type="match status" value="1"/>
</dbReference>
<dbReference type="SMART" id="SM00345">
    <property type="entry name" value="HTH_GNTR"/>
    <property type="match status" value="1"/>
</dbReference>
<dbReference type="InterPro" id="IPR036388">
    <property type="entry name" value="WH-like_DNA-bd_sf"/>
</dbReference>
<keyword evidence="5" id="KW-0614">Plasmid</keyword>
<accession>A0ABY6P5J1</accession>
<dbReference type="SUPFAM" id="SSF64288">
    <property type="entry name" value="Chorismate lyase-like"/>
    <property type="match status" value="1"/>
</dbReference>
<dbReference type="SUPFAM" id="SSF46785">
    <property type="entry name" value="Winged helix' DNA-binding domain"/>
    <property type="match status" value="1"/>
</dbReference>
<evidence type="ECO:0000313" key="6">
    <source>
        <dbReference type="Proteomes" id="UP001164965"/>
    </source>
</evidence>
<geneLocation type="plasmid" evidence="5 6">
    <name>unnamed2</name>
</geneLocation>
<keyword evidence="3" id="KW-0804">Transcription</keyword>
<dbReference type="PRINTS" id="PR00035">
    <property type="entry name" value="HTHGNTR"/>
</dbReference>
<evidence type="ECO:0000256" key="1">
    <source>
        <dbReference type="ARBA" id="ARBA00023015"/>
    </source>
</evidence>